<accession>A0A653CVY1</accession>
<dbReference type="AlphaFoldDB" id="A0A653CVY1"/>
<dbReference type="OrthoDB" id="6743910at2759"/>
<feature type="signal peptide" evidence="1">
    <location>
        <begin position="1"/>
        <end position="18"/>
    </location>
</feature>
<sequence length="119" mass="14291">MKHLLRLLDNLIIQILWSCHVLYNSWLAKGDRKLSTSLETPEHYDMEYKRHFIHLFTTTTGEGRPLCYMDVYEMTSPADEERFRRFFSSGIPNNTYLKYHRANTMGAKRNLLWSDLMWI</sequence>
<proteinExistence type="predicted"/>
<organism evidence="2 3">
    <name type="scientific">Callosobruchus maculatus</name>
    <name type="common">Southern cowpea weevil</name>
    <name type="synonym">Pulse bruchid</name>
    <dbReference type="NCBI Taxonomy" id="64391"/>
    <lineage>
        <taxon>Eukaryota</taxon>
        <taxon>Metazoa</taxon>
        <taxon>Ecdysozoa</taxon>
        <taxon>Arthropoda</taxon>
        <taxon>Hexapoda</taxon>
        <taxon>Insecta</taxon>
        <taxon>Pterygota</taxon>
        <taxon>Neoptera</taxon>
        <taxon>Endopterygota</taxon>
        <taxon>Coleoptera</taxon>
        <taxon>Polyphaga</taxon>
        <taxon>Cucujiformia</taxon>
        <taxon>Chrysomeloidea</taxon>
        <taxon>Chrysomelidae</taxon>
        <taxon>Bruchinae</taxon>
        <taxon>Bruchini</taxon>
        <taxon>Callosobruchus</taxon>
    </lineage>
</organism>
<dbReference type="Proteomes" id="UP000410492">
    <property type="component" value="Unassembled WGS sequence"/>
</dbReference>
<keyword evidence="1" id="KW-0732">Signal</keyword>
<evidence type="ECO:0000256" key="1">
    <source>
        <dbReference type="SAM" id="SignalP"/>
    </source>
</evidence>
<feature type="chain" id="PRO_5024947199" evidence="1">
    <location>
        <begin position="19"/>
        <end position="119"/>
    </location>
</feature>
<evidence type="ECO:0000313" key="2">
    <source>
        <dbReference type="EMBL" id="VEN51427.1"/>
    </source>
</evidence>
<dbReference type="EMBL" id="CAACVG010008889">
    <property type="protein sequence ID" value="VEN51427.1"/>
    <property type="molecule type" value="Genomic_DNA"/>
</dbReference>
<keyword evidence="3" id="KW-1185">Reference proteome</keyword>
<protein>
    <submittedName>
        <fullName evidence="2">Uncharacterized protein</fullName>
    </submittedName>
</protein>
<evidence type="ECO:0000313" key="3">
    <source>
        <dbReference type="Proteomes" id="UP000410492"/>
    </source>
</evidence>
<reference evidence="2 3" key="1">
    <citation type="submission" date="2019-01" db="EMBL/GenBank/DDBJ databases">
        <authorList>
            <person name="Sayadi A."/>
        </authorList>
    </citation>
    <scope>NUCLEOTIDE SEQUENCE [LARGE SCALE GENOMIC DNA]</scope>
</reference>
<name>A0A653CVY1_CALMS</name>
<gene>
    <name evidence="2" type="ORF">CALMAC_LOCUS11882</name>
</gene>